<gene>
    <name evidence="2" type="ORF">SKAU_G00292380</name>
</gene>
<evidence type="ECO:0000256" key="1">
    <source>
        <dbReference type="SAM" id="MobiDB-lite"/>
    </source>
</evidence>
<sequence>MITRIGVPAKQDGFTASESDDSPLVTGGGEIRSAEDANSGRRARGTEAPSGIQGSVTAVVTQGPRRRAGASSPQTRGINVNVFDARPC</sequence>
<protein>
    <submittedName>
        <fullName evidence="2">Uncharacterized protein</fullName>
    </submittedName>
</protein>
<evidence type="ECO:0000313" key="3">
    <source>
        <dbReference type="Proteomes" id="UP001152622"/>
    </source>
</evidence>
<accession>A0A9Q1EU56</accession>
<evidence type="ECO:0000313" key="2">
    <source>
        <dbReference type="EMBL" id="KAJ8345045.1"/>
    </source>
</evidence>
<reference evidence="2" key="1">
    <citation type="journal article" date="2023" name="Science">
        <title>Genome structures resolve the early diversification of teleost fishes.</title>
        <authorList>
            <person name="Parey E."/>
            <person name="Louis A."/>
            <person name="Montfort J."/>
            <person name="Bouchez O."/>
            <person name="Roques C."/>
            <person name="Iampietro C."/>
            <person name="Lluch J."/>
            <person name="Castinel A."/>
            <person name="Donnadieu C."/>
            <person name="Desvignes T."/>
            <person name="Floi Bucao C."/>
            <person name="Jouanno E."/>
            <person name="Wen M."/>
            <person name="Mejri S."/>
            <person name="Dirks R."/>
            <person name="Jansen H."/>
            <person name="Henkel C."/>
            <person name="Chen W.J."/>
            <person name="Zahm M."/>
            <person name="Cabau C."/>
            <person name="Klopp C."/>
            <person name="Thompson A.W."/>
            <person name="Robinson-Rechavi M."/>
            <person name="Braasch I."/>
            <person name="Lecointre G."/>
            <person name="Bobe J."/>
            <person name="Postlethwait J.H."/>
            <person name="Berthelot C."/>
            <person name="Roest Crollius H."/>
            <person name="Guiguen Y."/>
        </authorList>
    </citation>
    <scope>NUCLEOTIDE SEQUENCE</scope>
    <source>
        <strain evidence="2">WJC10195</strain>
    </source>
</reference>
<keyword evidence="3" id="KW-1185">Reference proteome</keyword>
<organism evidence="2 3">
    <name type="scientific">Synaphobranchus kaupii</name>
    <name type="common">Kaup's arrowtooth eel</name>
    <dbReference type="NCBI Taxonomy" id="118154"/>
    <lineage>
        <taxon>Eukaryota</taxon>
        <taxon>Metazoa</taxon>
        <taxon>Chordata</taxon>
        <taxon>Craniata</taxon>
        <taxon>Vertebrata</taxon>
        <taxon>Euteleostomi</taxon>
        <taxon>Actinopterygii</taxon>
        <taxon>Neopterygii</taxon>
        <taxon>Teleostei</taxon>
        <taxon>Anguilliformes</taxon>
        <taxon>Synaphobranchidae</taxon>
        <taxon>Synaphobranchus</taxon>
    </lineage>
</organism>
<proteinExistence type="predicted"/>
<dbReference type="Proteomes" id="UP001152622">
    <property type="component" value="Chromosome 12"/>
</dbReference>
<feature type="region of interest" description="Disordered" evidence="1">
    <location>
        <begin position="1"/>
        <end position="88"/>
    </location>
</feature>
<comment type="caution">
    <text evidence="2">The sequence shown here is derived from an EMBL/GenBank/DDBJ whole genome shotgun (WGS) entry which is preliminary data.</text>
</comment>
<dbReference type="EMBL" id="JAINUF010000012">
    <property type="protein sequence ID" value="KAJ8345045.1"/>
    <property type="molecule type" value="Genomic_DNA"/>
</dbReference>
<dbReference type="AlphaFoldDB" id="A0A9Q1EU56"/>
<name>A0A9Q1EU56_SYNKA</name>